<dbReference type="PROSITE" id="PS50977">
    <property type="entry name" value="HTH_TETR_2"/>
    <property type="match status" value="1"/>
</dbReference>
<feature type="DNA-binding region" description="H-T-H motif" evidence="2">
    <location>
        <begin position="30"/>
        <end position="49"/>
    </location>
</feature>
<dbReference type="PANTHER" id="PTHR30055:SF226">
    <property type="entry name" value="HTH-TYPE TRANSCRIPTIONAL REGULATOR PKSA"/>
    <property type="match status" value="1"/>
</dbReference>
<dbReference type="Gene3D" id="1.10.357.10">
    <property type="entry name" value="Tetracycline Repressor, domain 2"/>
    <property type="match status" value="1"/>
</dbReference>
<name>A0ABS4F6F6_9BACL</name>
<evidence type="ECO:0000313" key="4">
    <source>
        <dbReference type="EMBL" id="MBP1891840.1"/>
    </source>
</evidence>
<dbReference type="EMBL" id="JAGGKI010000002">
    <property type="protein sequence ID" value="MBP1891840.1"/>
    <property type="molecule type" value="Genomic_DNA"/>
</dbReference>
<keyword evidence="1 2" id="KW-0238">DNA-binding</keyword>
<reference evidence="4 5" key="1">
    <citation type="submission" date="2021-03" db="EMBL/GenBank/DDBJ databases">
        <title>Genomic Encyclopedia of Type Strains, Phase IV (KMG-IV): sequencing the most valuable type-strain genomes for metagenomic binning, comparative biology and taxonomic classification.</title>
        <authorList>
            <person name="Goeker M."/>
        </authorList>
    </citation>
    <scope>NUCLEOTIDE SEQUENCE [LARGE SCALE GENOMIC DNA]</scope>
    <source>
        <strain evidence="4 5">DSM 15596</strain>
    </source>
</reference>
<dbReference type="InterPro" id="IPR039536">
    <property type="entry name" value="TetR_C_Proteobacteria"/>
</dbReference>
<dbReference type="Pfam" id="PF00440">
    <property type="entry name" value="TetR_N"/>
    <property type="match status" value="1"/>
</dbReference>
<dbReference type="InterPro" id="IPR036271">
    <property type="entry name" value="Tet_transcr_reg_TetR-rel_C_sf"/>
</dbReference>
<protein>
    <submittedName>
        <fullName evidence="4">AcrR family transcriptional regulator</fullName>
    </submittedName>
</protein>
<keyword evidence="5" id="KW-1185">Reference proteome</keyword>
<accession>A0ABS4F6F6</accession>
<sequence length="195" mass="22441">MKLRETMSNKDRLLLTAIDLMALKGYKGVSTKEIASAAEVSEMTLFRNFGSKQNLLETAIERFYYAGEMKRVFDEELVSDLESDLLLISRRYQESMNRNRKMIRIVLQEPELKPLRDQAQRHPRLLKEMLTEYFDQMQREGKAASTDSEAAALSFMWMNYGAFMSSLFEAEPITDGSMPGLLENGISLFARAMRP</sequence>
<dbReference type="RefSeq" id="WP_007130608.1">
    <property type="nucleotide sequence ID" value="NZ_BOSA01000001.1"/>
</dbReference>
<evidence type="ECO:0000256" key="1">
    <source>
        <dbReference type="ARBA" id="ARBA00023125"/>
    </source>
</evidence>
<dbReference type="GeneID" id="95402951"/>
<dbReference type="InterPro" id="IPR001647">
    <property type="entry name" value="HTH_TetR"/>
</dbReference>
<comment type="caution">
    <text evidence="4">The sequence shown here is derived from an EMBL/GenBank/DDBJ whole genome shotgun (WGS) entry which is preliminary data.</text>
</comment>
<dbReference type="InterPro" id="IPR009057">
    <property type="entry name" value="Homeodomain-like_sf"/>
</dbReference>
<dbReference type="SUPFAM" id="SSF48498">
    <property type="entry name" value="Tetracyclin repressor-like, C-terminal domain"/>
    <property type="match status" value="1"/>
</dbReference>
<feature type="domain" description="HTH tetR-type" evidence="3">
    <location>
        <begin position="7"/>
        <end position="67"/>
    </location>
</feature>
<dbReference type="PANTHER" id="PTHR30055">
    <property type="entry name" value="HTH-TYPE TRANSCRIPTIONAL REGULATOR RUTR"/>
    <property type="match status" value="1"/>
</dbReference>
<dbReference type="Proteomes" id="UP000706926">
    <property type="component" value="Unassembled WGS sequence"/>
</dbReference>
<dbReference type="Pfam" id="PF14246">
    <property type="entry name" value="TetR_C_7"/>
    <property type="match status" value="1"/>
</dbReference>
<dbReference type="PRINTS" id="PR00455">
    <property type="entry name" value="HTHTETR"/>
</dbReference>
<evidence type="ECO:0000313" key="5">
    <source>
        <dbReference type="Proteomes" id="UP000706926"/>
    </source>
</evidence>
<dbReference type="InterPro" id="IPR050109">
    <property type="entry name" value="HTH-type_TetR-like_transc_reg"/>
</dbReference>
<proteinExistence type="predicted"/>
<gene>
    <name evidence="4" type="ORF">J2Z18_000912</name>
</gene>
<evidence type="ECO:0000259" key="3">
    <source>
        <dbReference type="PROSITE" id="PS50977"/>
    </source>
</evidence>
<organism evidence="4 5">
    <name type="scientific">Paenibacillus lactis</name>
    <dbReference type="NCBI Taxonomy" id="228574"/>
    <lineage>
        <taxon>Bacteria</taxon>
        <taxon>Bacillati</taxon>
        <taxon>Bacillota</taxon>
        <taxon>Bacilli</taxon>
        <taxon>Bacillales</taxon>
        <taxon>Paenibacillaceae</taxon>
        <taxon>Paenibacillus</taxon>
    </lineage>
</organism>
<dbReference type="SUPFAM" id="SSF46689">
    <property type="entry name" value="Homeodomain-like"/>
    <property type="match status" value="1"/>
</dbReference>
<evidence type="ECO:0000256" key="2">
    <source>
        <dbReference type="PROSITE-ProRule" id="PRU00335"/>
    </source>
</evidence>